<evidence type="ECO:0000259" key="5">
    <source>
        <dbReference type="PROSITE" id="PS50931"/>
    </source>
</evidence>
<gene>
    <name evidence="6" type="primary">nhaR</name>
    <name evidence="6" type="ORF">LOM8899_03284</name>
</gene>
<dbReference type="FunFam" id="1.10.10.10:FF:000001">
    <property type="entry name" value="LysR family transcriptional regulator"/>
    <property type="match status" value="1"/>
</dbReference>
<evidence type="ECO:0000256" key="4">
    <source>
        <dbReference type="ARBA" id="ARBA00023163"/>
    </source>
</evidence>
<evidence type="ECO:0000256" key="1">
    <source>
        <dbReference type="ARBA" id="ARBA00009437"/>
    </source>
</evidence>
<keyword evidence="4" id="KW-0804">Transcription</keyword>
<dbReference type="PANTHER" id="PTHR30126:SF98">
    <property type="entry name" value="HTH-TYPE TRANSCRIPTIONAL ACTIVATOR BAUR"/>
    <property type="match status" value="1"/>
</dbReference>
<keyword evidence="7" id="KW-1185">Reference proteome</keyword>
<dbReference type="CDD" id="cd05466">
    <property type="entry name" value="PBP2_LTTR_substrate"/>
    <property type="match status" value="1"/>
</dbReference>
<dbReference type="OrthoDB" id="464481at2"/>
<dbReference type="Gene3D" id="1.10.10.10">
    <property type="entry name" value="Winged helix-like DNA-binding domain superfamily/Winged helix DNA-binding domain"/>
    <property type="match status" value="1"/>
</dbReference>
<evidence type="ECO:0000256" key="3">
    <source>
        <dbReference type="ARBA" id="ARBA00023125"/>
    </source>
</evidence>
<comment type="similarity">
    <text evidence="1">Belongs to the LysR transcriptional regulatory family.</text>
</comment>
<evidence type="ECO:0000256" key="2">
    <source>
        <dbReference type="ARBA" id="ARBA00023015"/>
    </source>
</evidence>
<dbReference type="GO" id="GO:0003700">
    <property type="term" value="F:DNA-binding transcription factor activity"/>
    <property type="evidence" value="ECO:0007669"/>
    <property type="project" value="InterPro"/>
</dbReference>
<evidence type="ECO:0000313" key="7">
    <source>
        <dbReference type="Proteomes" id="UP000201613"/>
    </source>
</evidence>
<proteinExistence type="inferred from homology"/>
<name>A0A238LHP9_9RHOB</name>
<dbReference type="RefSeq" id="WP_093993396.1">
    <property type="nucleotide sequence ID" value="NZ_FXZK01000007.1"/>
</dbReference>
<keyword evidence="3" id="KW-0238">DNA-binding</keyword>
<protein>
    <submittedName>
        <fullName evidence="6">Transcriptional activator protein NhaR</fullName>
    </submittedName>
</protein>
<dbReference type="Proteomes" id="UP000201613">
    <property type="component" value="Unassembled WGS sequence"/>
</dbReference>
<dbReference type="InterPro" id="IPR000847">
    <property type="entry name" value="LysR_HTH_N"/>
</dbReference>
<dbReference type="Gene3D" id="3.40.190.10">
    <property type="entry name" value="Periplasmic binding protein-like II"/>
    <property type="match status" value="2"/>
</dbReference>
<dbReference type="InterPro" id="IPR005119">
    <property type="entry name" value="LysR_subst-bd"/>
</dbReference>
<dbReference type="SUPFAM" id="SSF53850">
    <property type="entry name" value="Periplasmic binding protein-like II"/>
    <property type="match status" value="1"/>
</dbReference>
<dbReference type="GO" id="GO:0000976">
    <property type="term" value="F:transcription cis-regulatory region binding"/>
    <property type="evidence" value="ECO:0007669"/>
    <property type="project" value="TreeGrafter"/>
</dbReference>
<keyword evidence="2" id="KW-0805">Transcription regulation</keyword>
<dbReference type="Pfam" id="PF03466">
    <property type="entry name" value="LysR_substrate"/>
    <property type="match status" value="1"/>
</dbReference>
<accession>A0A238LHP9</accession>
<sequence>MSDLNLNHLRYFWEVAHDGNLTRTASRLNLSQSAVSVQIRKLEDRLGHAVFERRGRQLHLTEAGRITLDYADTIFGAGQEMLATLKQMGSPRQVLRVGALATLSRNFQIEFLRPLLGKPDVELVLRSGTSVELLQGLETLSLDVVLTNRAPAPDAMTAFNVHPLSEQPVSVIGTPARLGAPLSLPDLLQSNPIIVPTKDSPVRVGFDTLCAKLGITPMLAAEVDDMAMMRLLVREDVGLAVLPPIVVKNELASGMLKEVDHLAGLTESFQAVTISRKFPNPLLAPLLRRLQEANRPT</sequence>
<dbReference type="PANTHER" id="PTHR30126">
    <property type="entry name" value="HTH-TYPE TRANSCRIPTIONAL REGULATOR"/>
    <property type="match status" value="1"/>
</dbReference>
<organism evidence="6 7">
    <name type="scientific">Flavimaricola marinus</name>
    <dbReference type="NCBI Taxonomy" id="1819565"/>
    <lineage>
        <taxon>Bacteria</taxon>
        <taxon>Pseudomonadati</taxon>
        <taxon>Pseudomonadota</taxon>
        <taxon>Alphaproteobacteria</taxon>
        <taxon>Rhodobacterales</taxon>
        <taxon>Paracoccaceae</taxon>
        <taxon>Flavimaricola</taxon>
    </lineage>
</organism>
<dbReference type="EMBL" id="FXZK01000007">
    <property type="protein sequence ID" value="SMY09122.1"/>
    <property type="molecule type" value="Genomic_DNA"/>
</dbReference>
<dbReference type="PRINTS" id="PR00039">
    <property type="entry name" value="HTHLYSR"/>
</dbReference>
<feature type="domain" description="HTH lysR-type" evidence="5">
    <location>
        <begin position="4"/>
        <end position="61"/>
    </location>
</feature>
<dbReference type="InterPro" id="IPR036388">
    <property type="entry name" value="WH-like_DNA-bd_sf"/>
</dbReference>
<dbReference type="Pfam" id="PF00126">
    <property type="entry name" value="HTH_1"/>
    <property type="match status" value="1"/>
</dbReference>
<reference evidence="6 7" key="1">
    <citation type="submission" date="2017-05" db="EMBL/GenBank/DDBJ databases">
        <authorList>
            <person name="Song R."/>
            <person name="Chenine A.L."/>
            <person name="Ruprecht R.M."/>
        </authorList>
    </citation>
    <scope>NUCLEOTIDE SEQUENCE [LARGE SCALE GENOMIC DNA]</scope>
    <source>
        <strain evidence="6 7">CECT 8899</strain>
    </source>
</reference>
<dbReference type="SUPFAM" id="SSF46785">
    <property type="entry name" value="Winged helix' DNA-binding domain"/>
    <property type="match status" value="1"/>
</dbReference>
<dbReference type="InterPro" id="IPR036390">
    <property type="entry name" value="WH_DNA-bd_sf"/>
</dbReference>
<dbReference type="PROSITE" id="PS50931">
    <property type="entry name" value="HTH_LYSR"/>
    <property type="match status" value="1"/>
</dbReference>
<dbReference type="AlphaFoldDB" id="A0A238LHP9"/>
<evidence type="ECO:0000313" key="6">
    <source>
        <dbReference type="EMBL" id="SMY09122.1"/>
    </source>
</evidence>